<evidence type="ECO:0000256" key="2">
    <source>
        <dbReference type="SAM" id="SignalP"/>
    </source>
</evidence>
<name>A0A450ZQF2_9GAMM</name>
<evidence type="ECO:0000256" key="1">
    <source>
        <dbReference type="SAM" id="MobiDB-lite"/>
    </source>
</evidence>
<feature type="chain" id="PRO_5019114051" evidence="2">
    <location>
        <begin position="26"/>
        <end position="268"/>
    </location>
</feature>
<reference evidence="3" key="1">
    <citation type="submission" date="2019-02" db="EMBL/GenBank/DDBJ databases">
        <authorList>
            <person name="Gruber-Vodicka R. H."/>
            <person name="Seah K. B. B."/>
        </authorList>
    </citation>
    <scope>NUCLEOTIDE SEQUENCE</scope>
    <source>
        <strain evidence="3">BECK_BY1</strain>
    </source>
</reference>
<organism evidence="3">
    <name type="scientific">Candidatus Kentrum sp. TUN</name>
    <dbReference type="NCBI Taxonomy" id="2126343"/>
    <lineage>
        <taxon>Bacteria</taxon>
        <taxon>Pseudomonadati</taxon>
        <taxon>Pseudomonadota</taxon>
        <taxon>Gammaproteobacteria</taxon>
        <taxon>Candidatus Kentrum</taxon>
    </lineage>
</organism>
<feature type="signal peptide" evidence="2">
    <location>
        <begin position="1"/>
        <end position="25"/>
    </location>
</feature>
<keyword evidence="2" id="KW-0732">Signal</keyword>
<protein>
    <submittedName>
        <fullName evidence="3">Uncharacterized protein</fullName>
    </submittedName>
</protein>
<gene>
    <name evidence="3" type="ORF">BECKTUN1418D_GA0071000_104011</name>
</gene>
<feature type="region of interest" description="Disordered" evidence="1">
    <location>
        <begin position="246"/>
        <end position="268"/>
    </location>
</feature>
<dbReference type="AlphaFoldDB" id="A0A450ZQF2"/>
<feature type="region of interest" description="Disordered" evidence="1">
    <location>
        <begin position="152"/>
        <end position="177"/>
    </location>
</feature>
<dbReference type="EMBL" id="CAADFX010000040">
    <property type="protein sequence ID" value="VFK56043.1"/>
    <property type="molecule type" value="Genomic_DNA"/>
</dbReference>
<proteinExistence type="predicted"/>
<accession>A0A450ZQF2</accession>
<sequence>MMNKKTTMGFVAVLAIGLSYSAAKAEVDRGYLSAVEIKGLRHIGQAVLLSRKKQREEDNDPELRRRVQQYHESLIKLESGMLKTMPEDSAAWSVDSAAGKLVQKRVMKSSKRFSKGRSSKGRSSDRLIHAAIQAKWALYETLGMPERRWDVPERRSGAPEMSSDMPERRLKGKRNRWRSAKRAALRKKLAEHTAQLEQLKREGPRQRLEAVSRLVKRTEIKKGRRKVDSNQPDTPLSHRVDFKRHQYRGDSKRHQSTPTIMALTRHRH</sequence>
<evidence type="ECO:0000313" key="3">
    <source>
        <dbReference type="EMBL" id="VFK56043.1"/>
    </source>
</evidence>